<dbReference type="Proteomes" id="UP000024836">
    <property type="component" value="Unassembled WGS sequence"/>
</dbReference>
<dbReference type="SMART" id="SM00020">
    <property type="entry name" value="Tryp_SPc"/>
    <property type="match status" value="1"/>
</dbReference>
<reference evidence="3 4" key="1">
    <citation type="submission" date="2013-04" db="EMBL/GenBank/DDBJ databases">
        <title>Shimia sp. 22II-S11-Z10 Genome Sequencing.</title>
        <authorList>
            <person name="Lai Q."/>
            <person name="Li G."/>
            <person name="Shao Z."/>
        </authorList>
    </citation>
    <scope>NUCLEOTIDE SEQUENCE [LARGE SCALE GENOMIC DNA]</scope>
    <source>
        <strain evidence="4">22II-S11-Z10</strain>
    </source>
</reference>
<dbReference type="PROSITE" id="PS50240">
    <property type="entry name" value="TRYPSIN_DOM"/>
    <property type="match status" value="1"/>
</dbReference>
<dbReference type="InterPro" id="IPR043504">
    <property type="entry name" value="Peptidase_S1_PA_chymotrypsin"/>
</dbReference>
<dbReference type="STRING" id="1461693.ATO10_05412"/>
<dbReference type="GO" id="GO:0006508">
    <property type="term" value="P:proteolysis"/>
    <property type="evidence" value="ECO:0007669"/>
    <property type="project" value="InterPro"/>
</dbReference>
<name>A0A058ZPD3_9RHOB</name>
<organism evidence="3 4">
    <name type="scientific">Actibacterium atlanticum</name>
    <dbReference type="NCBI Taxonomy" id="1461693"/>
    <lineage>
        <taxon>Bacteria</taxon>
        <taxon>Pseudomonadati</taxon>
        <taxon>Pseudomonadota</taxon>
        <taxon>Alphaproteobacteria</taxon>
        <taxon>Rhodobacterales</taxon>
        <taxon>Roseobacteraceae</taxon>
        <taxon>Actibacterium</taxon>
    </lineage>
</organism>
<comment type="caution">
    <text evidence="3">The sequence shown here is derived from an EMBL/GenBank/DDBJ whole genome shotgun (WGS) entry which is preliminary data.</text>
</comment>
<keyword evidence="4" id="KW-1185">Reference proteome</keyword>
<dbReference type="InterPro" id="IPR018114">
    <property type="entry name" value="TRYPSIN_HIS"/>
</dbReference>
<dbReference type="SUPFAM" id="SSF50494">
    <property type="entry name" value="Trypsin-like serine proteases"/>
    <property type="match status" value="1"/>
</dbReference>
<sequence>MPWPELDAVGRLNIAGQSSCTGTLISAQVVLTAAHCLFDQRTGKRLDAEDIEFLAGLRGGSVKARRNVARARVHPDYRFQRGNAQLGHDIAVLTLDRPISGKSVRPLQLDSRPGAGELVGVVSYTRPDTQNPQLQIPCDVLARRMDVLVMSCQVEFGASGAPVFALRNGKEPRLVSVISSKAVMDGQSVSIATMLDRVLPGLMGRAG</sequence>
<evidence type="ECO:0000313" key="4">
    <source>
        <dbReference type="Proteomes" id="UP000024836"/>
    </source>
</evidence>
<dbReference type="EMBL" id="AQQY01000002">
    <property type="protein sequence ID" value="KCV83022.1"/>
    <property type="molecule type" value="Genomic_DNA"/>
</dbReference>
<dbReference type="InterPro" id="IPR009003">
    <property type="entry name" value="Peptidase_S1_PA"/>
</dbReference>
<dbReference type="PROSITE" id="PS00134">
    <property type="entry name" value="TRYPSIN_HIS"/>
    <property type="match status" value="1"/>
</dbReference>
<dbReference type="AlphaFoldDB" id="A0A058ZPD3"/>
<evidence type="ECO:0000256" key="1">
    <source>
        <dbReference type="ARBA" id="ARBA00022729"/>
    </source>
</evidence>
<evidence type="ECO:0000259" key="2">
    <source>
        <dbReference type="PROSITE" id="PS50240"/>
    </source>
</evidence>
<keyword evidence="1" id="KW-0732">Signal</keyword>
<dbReference type="Pfam" id="PF00089">
    <property type="entry name" value="Trypsin"/>
    <property type="match status" value="1"/>
</dbReference>
<feature type="domain" description="Peptidase S1" evidence="2">
    <location>
        <begin position="1"/>
        <end position="207"/>
    </location>
</feature>
<dbReference type="PANTHER" id="PTHR15462">
    <property type="entry name" value="SERINE PROTEASE"/>
    <property type="match status" value="1"/>
</dbReference>
<proteinExistence type="predicted"/>
<dbReference type="PANTHER" id="PTHR15462:SF8">
    <property type="entry name" value="SERINE PROTEASE"/>
    <property type="match status" value="1"/>
</dbReference>
<dbReference type="Gene3D" id="2.40.10.10">
    <property type="entry name" value="Trypsin-like serine proteases"/>
    <property type="match status" value="2"/>
</dbReference>
<dbReference type="InterPro" id="IPR050966">
    <property type="entry name" value="Glutamyl_endopeptidase"/>
</dbReference>
<dbReference type="OrthoDB" id="267336at2"/>
<dbReference type="InterPro" id="IPR001254">
    <property type="entry name" value="Trypsin_dom"/>
</dbReference>
<dbReference type="PRINTS" id="PR00722">
    <property type="entry name" value="CHYMOTRYPSIN"/>
</dbReference>
<dbReference type="GO" id="GO:0004252">
    <property type="term" value="F:serine-type endopeptidase activity"/>
    <property type="evidence" value="ECO:0007669"/>
    <property type="project" value="InterPro"/>
</dbReference>
<protein>
    <recommendedName>
        <fullName evidence="2">Peptidase S1 domain-containing protein</fullName>
    </recommendedName>
</protein>
<accession>A0A058ZPD3</accession>
<evidence type="ECO:0000313" key="3">
    <source>
        <dbReference type="EMBL" id="KCV83022.1"/>
    </source>
</evidence>
<dbReference type="eggNOG" id="COG3591">
    <property type="taxonomic scope" value="Bacteria"/>
</dbReference>
<dbReference type="InterPro" id="IPR001314">
    <property type="entry name" value="Peptidase_S1A"/>
</dbReference>
<gene>
    <name evidence="3" type="ORF">ATO10_05412</name>
</gene>